<dbReference type="InterPro" id="IPR011711">
    <property type="entry name" value="GntR_C"/>
</dbReference>
<sequence>MARLPVAQRSVLADEVYQILKEGLLSHRIGPGSRLNLDQLARELHVSNTPVRQALARLEFDGLVTKLPYRGFVASPLLDSRVIAELYDFRLMIEPTSAARAARRHQEADIAHLEALCDPDDIARLADDIDAIGQRDTDFHCSIALHAGNSVVCEYITTALARMRNYSLYNRHKAGEQAWEEHAAIVVAIRAGDPDAAATAMRTHLTNSRERMSTAFD</sequence>
<organism evidence="5 6">
    <name type="scientific">Longispora fulva</name>
    <dbReference type="NCBI Taxonomy" id="619741"/>
    <lineage>
        <taxon>Bacteria</taxon>
        <taxon>Bacillati</taxon>
        <taxon>Actinomycetota</taxon>
        <taxon>Actinomycetes</taxon>
        <taxon>Micromonosporales</taxon>
        <taxon>Micromonosporaceae</taxon>
        <taxon>Longispora</taxon>
    </lineage>
</organism>
<protein>
    <submittedName>
        <fullName evidence="5">DNA-binding GntR family transcriptional regulator</fullName>
    </submittedName>
</protein>
<dbReference type="SMART" id="SM00895">
    <property type="entry name" value="FCD"/>
    <property type="match status" value="1"/>
</dbReference>
<evidence type="ECO:0000313" key="5">
    <source>
        <dbReference type="EMBL" id="MBG6136366.1"/>
    </source>
</evidence>
<evidence type="ECO:0000256" key="3">
    <source>
        <dbReference type="ARBA" id="ARBA00023163"/>
    </source>
</evidence>
<keyword evidence="2 5" id="KW-0238">DNA-binding</keyword>
<dbReference type="EMBL" id="JADOUF010000001">
    <property type="protein sequence ID" value="MBG6136366.1"/>
    <property type="molecule type" value="Genomic_DNA"/>
</dbReference>
<dbReference type="InterPro" id="IPR008920">
    <property type="entry name" value="TF_FadR/GntR_C"/>
</dbReference>
<accession>A0A8J7GSQ1</accession>
<dbReference type="Gene3D" id="1.20.120.530">
    <property type="entry name" value="GntR ligand-binding domain-like"/>
    <property type="match status" value="1"/>
</dbReference>
<dbReference type="Gene3D" id="1.10.10.10">
    <property type="entry name" value="Winged helix-like DNA-binding domain superfamily/Winged helix DNA-binding domain"/>
    <property type="match status" value="1"/>
</dbReference>
<dbReference type="RefSeq" id="WP_197003353.1">
    <property type="nucleotide sequence ID" value="NZ_BONS01000040.1"/>
</dbReference>
<feature type="domain" description="HTH gntR-type" evidence="4">
    <location>
        <begin position="10"/>
        <end position="77"/>
    </location>
</feature>
<dbReference type="SUPFAM" id="SSF46785">
    <property type="entry name" value="Winged helix' DNA-binding domain"/>
    <property type="match status" value="1"/>
</dbReference>
<dbReference type="InterPro" id="IPR036390">
    <property type="entry name" value="WH_DNA-bd_sf"/>
</dbReference>
<evidence type="ECO:0000313" key="6">
    <source>
        <dbReference type="Proteomes" id="UP000622552"/>
    </source>
</evidence>
<proteinExistence type="predicted"/>
<dbReference type="PROSITE" id="PS50949">
    <property type="entry name" value="HTH_GNTR"/>
    <property type="match status" value="1"/>
</dbReference>
<evidence type="ECO:0000256" key="2">
    <source>
        <dbReference type="ARBA" id="ARBA00023125"/>
    </source>
</evidence>
<keyword evidence="3" id="KW-0804">Transcription</keyword>
<dbReference type="PANTHER" id="PTHR43537">
    <property type="entry name" value="TRANSCRIPTIONAL REGULATOR, GNTR FAMILY"/>
    <property type="match status" value="1"/>
</dbReference>
<comment type="caution">
    <text evidence="5">The sequence shown here is derived from an EMBL/GenBank/DDBJ whole genome shotgun (WGS) entry which is preliminary data.</text>
</comment>
<keyword evidence="1" id="KW-0805">Transcription regulation</keyword>
<dbReference type="CDD" id="cd07377">
    <property type="entry name" value="WHTH_GntR"/>
    <property type="match status" value="1"/>
</dbReference>
<evidence type="ECO:0000259" key="4">
    <source>
        <dbReference type="PROSITE" id="PS50949"/>
    </source>
</evidence>
<dbReference type="InterPro" id="IPR000524">
    <property type="entry name" value="Tscrpt_reg_HTH_GntR"/>
</dbReference>
<dbReference type="PANTHER" id="PTHR43537:SF24">
    <property type="entry name" value="GLUCONATE OPERON TRANSCRIPTIONAL REPRESSOR"/>
    <property type="match status" value="1"/>
</dbReference>
<dbReference type="SUPFAM" id="SSF48008">
    <property type="entry name" value="GntR ligand-binding domain-like"/>
    <property type="match status" value="1"/>
</dbReference>
<dbReference type="AlphaFoldDB" id="A0A8J7GSQ1"/>
<dbReference type="Pfam" id="PF00392">
    <property type="entry name" value="GntR"/>
    <property type="match status" value="1"/>
</dbReference>
<gene>
    <name evidence="5" type="ORF">IW245_002560</name>
</gene>
<dbReference type="InterPro" id="IPR036388">
    <property type="entry name" value="WH-like_DNA-bd_sf"/>
</dbReference>
<dbReference type="GO" id="GO:0003700">
    <property type="term" value="F:DNA-binding transcription factor activity"/>
    <property type="evidence" value="ECO:0007669"/>
    <property type="project" value="InterPro"/>
</dbReference>
<name>A0A8J7GSQ1_9ACTN</name>
<dbReference type="GO" id="GO:0003677">
    <property type="term" value="F:DNA binding"/>
    <property type="evidence" value="ECO:0007669"/>
    <property type="project" value="UniProtKB-KW"/>
</dbReference>
<dbReference type="Proteomes" id="UP000622552">
    <property type="component" value="Unassembled WGS sequence"/>
</dbReference>
<keyword evidence="6" id="KW-1185">Reference proteome</keyword>
<reference evidence="5" key="1">
    <citation type="submission" date="2020-11" db="EMBL/GenBank/DDBJ databases">
        <title>Sequencing the genomes of 1000 actinobacteria strains.</title>
        <authorList>
            <person name="Klenk H.-P."/>
        </authorList>
    </citation>
    <scope>NUCLEOTIDE SEQUENCE</scope>
    <source>
        <strain evidence="5">DSM 45356</strain>
    </source>
</reference>
<dbReference type="SMART" id="SM00345">
    <property type="entry name" value="HTH_GNTR"/>
    <property type="match status" value="1"/>
</dbReference>
<dbReference type="Pfam" id="PF07729">
    <property type="entry name" value="FCD"/>
    <property type="match status" value="1"/>
</dbReference>
<evidence type="ECO:0000256" key="1">
    <source>
        <dbReference type="ARBA" id="ARBA00023015"/>
    </source>
</evidence>